<comment type="subcellular location">
    <subcellularLocation>
        <location evidence="1">Membrane</location>
        <topology evidence="1">Multi-pass membrane protein</topology>
    </subcellularLocation>
</comment>
<dbReference type="PANTHER" id="PTHR13285">
    <property type="entry name" value="ACYLTRANSFERASE"/>
    <property type="match status" value="1"/>
</dbReference>
<reference evidence="8" key="1">
    <citation type="submission" date="2022-11" db="UniProtKB">
        <authorList>
            <consortium name="WormBaseParasite"/>
        </authorList>
    </citation>
    <scope>IDENTIFICATION</scope>
</reference>
<feature type="transmembrane region" description="Helical" evidence="6">
    <location>
        <begin position="364"/>
        <end position="382"/>
    </location>
</feature>
<organism evidence="7 8">
    <name type="scientific">Setaria digitata</name>
    <dbReference type="NCBI Taxonomy" id="48799"/>
    <lineage>
        <taxon>Eukaryota</taxon>
        <taxon>Metazoa</taxon>
        <taxon>Ecdysozoa</taxon>
        <taxon>Nematoda</taxon>
        <taxon>Chromadorea</taxon>
        <taxon>Rhabditida</taxon>
        <taxon>Spirurina</taxon>
        <taxon>Spiruromorpha</taxon>
        <taxon>Filarioidea</taxon>
        <taxon>Setariidae</taxon>
        <taxon>Setaria</taxon>
    </lineage>
</organism>
<dbReference type="WBParaSite" id="sdigi.contig193.g5924.t1">
    <property type="protein sequence ID" value="sdigi.contig193.g5924.t1"/>
    <property type="gene ID" value="sdigi.contig193.g5924"/>
</dbReference>
<feature type="transmembrane region" description="Helical" evidence="6">
    <location>
        <begin position="100"/>
        <end position="128"/>
    </location>
</feature>
<dbReference type="AlphaFoldDB" id="A0A915PJ52"/>
<sequence length="524" mass="60682">MLGRRSMVARLPAIEITFYSLVWIAHSVAAFYIAWSVSSNFRIKLSLKASEYLNGFEKDSADFEWACYSRSLGRILLINLSHMVLFKMCPLLLPKQLSKCLLLVFWIAAEIFFTSTTCVMTVFTLAVVMSIIANYWRNELVSWCTLIIFMVKINSIVYFSKIEDVYYREFNYYLYSVVKILNFCIYLSRTKDANITLSLLFRYAQYIFYPPYAIVLIVLFNDFDAEMTEIESGRSKCMNYRPLMLRLVRIIVWFIAFETILHFIYVHALLRISPVLFSALNEYELASVAYINGKLFYMKYLLIFGIPSWFASVDGMKPPAGPICISRISKYSQMWRTFDRGLYVFLKKQVYMPLSGDLSSKYFALRRFAGLITVFLFVLVWHGTSSNYLYWVLLNTLEICMEWFGGAVSETALYSKVQNSLGPRGERRFIAVSMIATVIPGVFGVFFFLSQKEIGIIFFKRLCINSLDGILRMTLHLPGRSLKYYAIGMHFLAIGYCFNHVCLELEKYFAAKEVPGDGTERKLA</sequence>
<feature type="transmembrane region" description="Helical" evidence="6">
    <location>
        <begin position="243"/>
        <end position="268"/>
    </location>
</feature>
<feature type="transmembrane region" description="Helical" evidence="6">
    <location>
        <begin position="140"/>
        <end position="160"/>
    </location>
</feature>
<evidence type="ECO:0000256" key="6">
    <source>
        <dbReference type="SAM" id="Phobius"/>
    </source>
</evidence>
<dbReference type="Proteomes" id="UP000887581">
    <property type="component" value="Unplaced"/>
</dbReference>
<keyword evidence="2 6" id="KW-0812">Transmembrane</keyword>
<evidence type="ECO:0000256" key="4">
    <source>
        <dbReference type="ARBA" id="ARBA00023136"/>
    </source>
</evidence>
<dbReference type="InterPro" id="IPR004299">
    <property type="entry name" value="MBOAT_fam"/>
</dbReference>
<dbReference type="GO" id="GO:0016409">
    <property type="term" value="F:palmitoyltransferase activity"/>
    <property type="evidence" value="ECO:0007669"/>
    <property type="project" value="TreeGrafter"/>
</dbReference>
<evidence type="ECO:0000256" key="3">
    <source>
        <dbReference type="ARBA" id="ARBA00022989"/>
    </source>
</evidence>
<evidence type="ECO:0000256" key="2">
    <source>
        <dbReference type="ARBA" id="ARBA00022692"/>
    </source>
</evidence>
<keyword evidence="3 6" id="KW-1133">Transmembrane helix</keyword>
<dbReference type="Pfam" id="PF03062">
    <property type="entry name" value="MBOAT"/>
    <property type="match status" value="1"/>
</dbReference>
<feature type="transmembrane region" description="Helical" evidence="6">
    <location>
        <begin position="12"/>
        <end position="35"/>
    </location>
</feature>
<evidence type="ECO:0000313" key="8">
    <source>
        <dbReference type="WBParaSite" id="sdigi.contig193.g5924.t1"/>
    </source>
</evidence>
<keyword evidence="4 6" id="KW-0472">Membrane</keyword>
<comment type="similarity">
    <text evidence="5">Belongs to the membrane-bound acyltransferase family. HHAT subfamily.</text>
</comment>
<feature type="transmembrane region" description="Helical" evidence="6">
    <location>
        <begin position="429"/>
        <end position="449"/>
    </location>
</feature>
<accession>A0A915PJ52</accession>
<dbReference type="GO" id="GO:0005783">
    <property type="term" value="C:endoplasmic reticulum"/>
    <property type="evidence" value="ECO:0007669"/>
    <property type="project" value="TreeGrafter"/>
</dbReference>
<protein>
    <submittedName>
        <fullName evidence="8">Protein-cysteine N-palmitoyltransferase Rasp</fullName>
    </submittedName>
</protein>
<name>A0A915PJ52_9BILA</name>
<feature type="transmembrane region" description="Helical" evidence="6">
    <location>
        <begin position="172"/>
        <end position="188"/>
    </location>
</feature>
<feature type="transmembrane region" description="Helical" evidence="6">
    <location>
        <begin position="288"/>
        <end position="310"/>
    </location>
</feature>
<evidence type="ECO:0000256" key="1">
    <source>
        <dbReference type="ARBA" id="ARBA00004141"/>
    </source>
</evidence>
<dbReference type="InterPro" id="IPR051085">
    <property type="entry name" value="MB_O-acyltransferase"/>
</dbReference>
<evidence type="ECO:0000313" key="7">
    <source>
        <dbReference type="Proteomes" id="UP000887581"/>
    </source>
</evidence>
<dbReference type="GO" id="GO:0016020">
    <property type="term" value="C:membrane"/>
    <property type="evidence" value="ECO:0007669"/>
    <property type="project" value="UniProtKB-SubCell"/>
</dbReference>
<proteinExistence type="inferred from homology"/>
<dbReference type="PANTHER" id="PTHR13285:SF18">
    <property type="entry name" value="PROTEIN-CYSTEINE N-PALMITOYLTRANSFERASE RASP"/>
    <property type="match status" value="1"/>
</dbReference>
<feature type="transmembrane region" description="Helical" evidence="6">
    <location>
        <begin position="388"/>
        <end position="408"/>
    </location>
</feature>
<evidence type="ECO:0000256" key="5">
    <source>
        <dbReference type="ARBA" id="ARBA00038268"/>
    </source>
</evidence>
<keyword evidence="7" id="KW-1185">Reference proteome</keyword>
<feature type="transmembrane region" description="Helical" evidence="6">
    <location>
        <begin position="203"/>
        <end position="223"/>
    </location>
</feature>